<feature type="transmembrane region" description="Helical" evidence="1">
    <location>
        <begin position="18"/>
        <end position="38"/>
    </location>
</feature>
<dbReference type="AlphaFoldDB" id="A0A4T0FM89"/>
<keyword evidence="1" id="KW-1133">Transmembrane helix</keyword>
<evidence type="ECO:0000256" key="1">
    <source>
        <dbReference type="SAM" id="Phobius"/>
    </source>
</evidence>
<dbReference type="EMBL" id="SPNW01000046">
    <property type="protein sequence ID" value="TIA87876.1"/>
    <property type="molecule type" value="Genomic_DNA"/>
</dbReference>
<name>A0A4T0FM89_9BASI</name>
<keyword evidence="1" id="KW-0472">Membrane</keyword>
<gene>
    <name evidence="2" type="ORF">E3P99_02922</name>
</gene>
<feature type="transmembrane region" description="Helical" evidence="1">
    <location>
        <begin position="172"/>
        <end position="198"/>
    </location>
</feature>
<dbReference type="OrthoDB" id="3222065at2759"/>
<reference evidence="2 3" key="1">
    <citation type="submission" date="2019-03" db="EMBL/GenBank/DDBJ databases">
        <title>Sequencing 23 genomes of Wallemia ichthyophaga.</title>
        <authorList>
            <person name="Gostincar C."/>
        </authorList>
    </citation>
    <scope>NUCLEOTIDE SEQUENCE [LARGE SCALE GENOMIC DNA]</scope>
    <source>
        <strain evidence="2 3">EXF-5753</strain>
    </source>
</reference>
<feature type="transmembrane region" description="Helical" evidence="1">
    <location>
        <begin position="255"/>
        <end position="275"/>
    </location>
</feature>
<keyword evidence="3" id="KW-1185">Reference proteome</keyword>
<sequence length="361" mass="40756">MESDDTNLPLASRAHLRAYYSLLITGSALHLLLLLFTLASRNVKKHAVVLNFYFIFCVTLWFDAILLWTNNLYNPSPPMAIQTINAATRLPGMVMNASTTLMCVVKFWATSNIALSTRVSKYIYHANSKFLVAVPYLLGIPFLIAYIEETVRHPEIVFRTPFYASVRPPSKLIYASTSVSLALMAAVVVMAVWLVCILSKVRATQRGLLKTNWAVNVQLVARLLLFFFYAFASIALHIRTLAVPFPTYEPRNEELFASIGIIAFALFFIQADILAHMGIRLRRNSLLSFSAFRKGDLYHQDHLSLADMSPKQPPACVVRSRDKDYARIEYQSTCSWGGFHEDGTDVKRHGTPQYTHTSHIV</sequence>
<accession>A0A4T0FM89</accession>
<dbReference type="Proteomes" id="UP000310189">
    <property type="component" value="Unassembled WGS sequence"/>
</dbReference>
<evidence type="ECO:0000313" key="2">
    <source>
        <dbReference type="EMBL" id="TIA87876.1"/>
    </source>
</evidence>
<evidence type="ECO:0000313" key="3">
    <source>
        <dbReference type="Proteomes" id="UP000310189"/>
    </source>
</evidence>
<feature type="transmembrane region" description="Helical" evidence="1">
    <location>
        <begin position="90"/>
        <end position="109"/>
    </location>
</feature>
<protein>
    <recommendedName>
        <fullName evidence="4">G-protein coupled receptors family 1 profile domain-containing protein</fullName>
    </recommendedName>
</protein>
<proteinExistence type="predicted"/>
<feature type="transmembrane region" description="Helical" evidence="1">
    <location>
        <begin position="130"/>
        <end position="147"/>
    </location>
</feature>
<keyword evidence="1" id="KW-0812">Transmembrane</keyword>
<feature type="transmembrane region" description="Helical" evidence="1">
    <location>
        <begin position="219"/>
        <end position="243"/>
    </location>
</feature>
<evidence type="ECO:0008006" key="4">
    <source>
        <dbReference type="Google" id="ProtNLM"/>
    </source>
</evidence>
<feature type="transmembrane region" description="Helical" evidence="1">
    <location>
        <begin position="50"/>
        <end position="70"/>
    </location>
</feature>
<comment type="caution">
    <text evidence="2">The sequence shown here is derived from an EMBL/GenBank/DDBJ whole genome shotgun (WGS) entry which is preliminary data.</text>
</comment>
<organism evidence="2 3">
    <name type="scientific">Wallemia hederae</name>
    <dbReference type="NCBI Taxonomy" id="1540922"/>
    <lineage>
        <taxon>Eukaryota</taxon>
        <taxon>Fungi</taxon>
        <taxon>Dikarya</taxon>
        <taxon>Basidiomycota</taxon>
        <taxon>Wallemiomycotina</taxon>
        <taxon>Wallemiomycetes</taxon>
        <taxon>Wallemiales</taxon>
        <taxon>Wallemiaceae</taxon>
        <taxon>Wallemia</taxon>
    </lineage>
</organism>